<dbReference type="PANTHER" id="PTHR43451:SF1">
    <property type="entry name" value="ACETYLTRANSFERASE"/>
    <property type="match status" value="1"/>
</dbReference>
<dbReference type="CDD" id="cd04301">
    <property type="entry name" value="NAT_SF"/>
    <property type="match status" value="1"/>
</dbReference>
<dbReference type="GO" id="GO:0016747">
    <property type="term" value="F:acyltransferase activity, transferring groups other than amino-acyl groups"/>
    <property type="evidence" value="ECO:0007669"/>
    <property type="project" value="InterPro"/>
</dbReference>
<accession>A0A2S8GN61</accession>
<feature type="domain" description="N-acetyltransferase" evidence="1">
    <location>
        <begin position="35"/>
        <end position="188"/>
    </location>
</feature>
<dbReference type="PANTHER" id="PTHR43451">
    <property type="entry name" value="ACETYLTRANSFERASE (GNAT) FAMILY PROTEIN"/>
    <property type="match status" value="1"/>
</dbReference>
<dbReference type="Pfam" id="PF13673">
    <property type="entry name" value="Acetyltransf_10"/>
    <property type="match status" value="1"/>
</dbReference>
<dbReference type="PROSITE" id="PS51186">
    <property type="entry name" value="GNAT"/>
    <property type="match status" value="1"/>
</dbReference>
<proteinExistence type="predicted"/>
<sequence>MSGARSLTIRRTSTRSTSSCNGGAFAAWVFAPEKVMIRDYQPGDHIAIAEIFCRAIHEVASACYTPAQCAAWSDKAANPGHWEQRCAVKRPFVFENQGEVAGFLELDDDGHIDCMYVHPDHGRQGIASRLIDYAALRCAEKGVGRMYVEASLCARPVFEKKGFRVVKQQTVPLRGEELVNFVMERYLDASSSGEPR</sequence>
<dbReference type="AlphaFoldDB" id="A0A2S8GN61"/>
<dbReference type="Gene3D" id="3.40.630.30">
    <property type="match status" value="1"/>
</dbReference>
<comment type="caution">
    <text evidence="2">The sequence shown here is derived from an EMBL/GenBank/DDBJ whole genome shotgun (WGS) entry which is preliminary data.</text>
</comment>
<gene>
    <name evidence="2" type="ORF">C5Y93_11545</name>
</gene>
<dbReference type="EMBL" id="PUHZ01000012">
    <property type="protein sequence ID" value="PQO45883.1"/>
    <property type="molecule type" value="Genomic_DNA"/>
</dbReference>
<name>A0A2S8GN61_9BACT</name>
<organism evidence="2 3">
    <name type="scientific">Blastopirellula marina</name>
    <dbReference type="NCBI Taxonomy" id="124"/>
    <lineage>
        <taxon>Bacteria</taxon>
        <taxon>Pseudomonadati</taxon>
        <taxon>Planctomycetota</taxon>
        <taxon>Planctomycetia</taxon>
        <taxon>Pirellulales</taxon>
        <taxon>Pirellulaceae</taxon>
        <taxon>Blastopirellula</taxon>
    </lineage>
</organism>
<evidence type="ECO:0000313" key="3">
    <source>
        <dbReference type="Proteomes" id="UP000237819"/>
    </source>
</evidence>
<evidence type="ECO:0000259" key="1">
    <source>
        <dbReference type="PROSITE" id="PS51186"/>
    </source>
</evidence>
<dbReference type="InterPro" id="IPR000182">
    <property type="entry name" value="GNAT_dom"/>
</dbReference>
<dbReference type="SUPFAM" id="SSF55729">
    <property type="entry name" value="Acyl-CoA N-acyltransferases (Nat)"/>
    <property type="match status" value="1"/>
</dbReference>
<reference evidence="2 3" key="1">
    <citation type="submission" date="2018-02" db="EMBL/GenBank/DDBJ databases">
        <title>Comparative genomes isolates from brazilian mangrove.</title>
        <authorList>
            <person name="Araujo J.E."/>
            <person name="Taketani R.G."/>
            <person name="Silva M.C.P."/>
            <person name="Loureco M.V."/>
            <person name="Andreote F.D."/>
        </authorList>
    </citation>
    <scope>NUCLEOTIDE SEQUENCE [LARGE SCALE GENOMIC DNA]</scope>
    <source>
        <strain evidence="2 3">Nap-Phe MGV</strain>
    </source>
</reference>
<evidence type="ECO:0000313" key="2">
    <source>
        <dbReference type="EMBL" id="PQO45883.1"/>
    </source>
</evidence>
<dbReference type="InterPro" id="IPR016181">
    <property type="entry name" value="Acyl_CoA_acyltransferase"/>
</dbReference>
<dbReference type="InterPro" id="IPR052564">
    <property type="entry name" value="N-acetyltrans/Recomb-assoc"/>
</dbReference>
<dbReference type="Proteomes" id="UP000237819">
    <property type="component" value="Unassembled WGS sequence"/>
</dbReference>
<protein>
    <recommendedName>
        <fullName evidence="1">N-acetyltransferase domain-containing protein</fullName>
    </recommendedName>
</protein>